<organism evidence="11 12">
    <name type="scientific">Mycena maculata</name>
    <dbReference type="NCBI Taxonomy" id="230809"/>
    <lineage>
        <taxon>Eukaryota</taxon>
        <taxon>Fungi</taxon>
        <taxon>Dikarya</taxon>
        <taxon>Basidiomycota</taxon>
        <taxon>Agaricomycotina</taxon>
        <taxon>Agaricomycetes</taxon>
        <taxon>Agaricomycetidae</taxon>
        <taxon>Agaricales</taxon>
        <taxon>Marasmiineae</taxon>
        <taxon>Mycenaceae</taxon>
        <taxon>Mycena</taxon>
    </lineage>
</organism>
<keyword evidence="6" id="KW-0624">Polysaccharide degradation</keyword>
<comment type="catalytic activity">
    <reaction evidence="1">
        <text>Random endo-hydrolysis of N-acetyl-beta-D-glucosaminide (1-&gt;4)-beta-linkages in chitin and chitodextrins.</text>
        <dbReference type="EC" id="3.2.1.14"/>
    </reaction>
</comment>
<reference evidence="11" key="1">
    <citation type="submission" date="2023-03" db="EMBL/GenBank/DDBJ databases">
        <title>Massive genome expansion in bonnet fungi (Mycena s.s.) driven by repeated elements and novel gene families across ecological guilds.</title>
        <authorList>
            <consortium name="Lawrence Berkeley National Laboratory"/>
            <person name="Harder C.B."/>
            <person name="Miyauchi S."/>
            <person name="Viragh M."/>
            <person name="Kuo A."/>
            <person name="Thoen E."/>
            <person name="Andreopoulos B."/>
            <person name="Lu D."/>
            <person name="Skrede I."/>
            <person name="Drula E."/>
            <person name="Henrissat B."/>
            <person name="Morin E."/>
            <person name="Kohler A."/>
            <person name="Barry K."/>
            <person name="LaButti K."/>
            <person name="Morin E."/>
            <person name="Salamov A."/>
            <person name="Lipzen A."/>
            <person name="Mereny Z."/>
            <person name="Hegedus B."/>
            <person name="Baldrian P."/>
            <person name="Stursova M."/>
            <person name="Weitz H."/>
            <person name="Taylor A."/>
            <person name="Grigoriev I.V."/>
            <person name="Nagy L.G."/>
            <person name="Martin F."/>
            <person name="Kauserud H."/>
        </authorList>
    </citation>
    <scope>NUCLEOTIDE SEQUENCE</scope>
    <source>
        <strain evidence="11">CBHHK188m</strain>
    </source>
</reference>
<evidence type="ECO:0000259" key="10">
    <source>
        <dbReference type="PROSITE" id="PS51910"/>
    </source>
</evidence>
<accession>A0AAD7JKZ4</accession>
<feature type="signal peptide" evidence="9">
    <location>
        <begin position="1"/>
        <end position="24"/>
    </location>
</feature>
<comment type="similarity">
    <text evidence="8">Belongs to the glycosyl hydrolase 18 family.</text>
</comment>
<dbReference type="Proteomes" id="UP001215280">
    <property type="component" value="Unassembled WGS sequence"/>
</dbReference>
<evidence type="ECO:0000256" key="2">
    <source>
        <dbReference type="ARBA" id="ARBA00022801"/>
    </source>
</evidence>
<dbReference type="SUPFAM" id="SSF51445">
    <property type="entry name" value="(Trans)glycosidases"/>
    <property type="match status" value="1"/>
</dbReference>
<keyword evidence="4" id="KW-0119">Carbohydrate metabolism</keyword>
<dbReference type="Gene3D" id="3.20.20.80">
    <property type="entry name" value="Glycosidases"/>
    <property type="match status" value="1"/>
</dbReference>
<dbReference type="Pfam" id="PF00704">
    <property type="entry name" value="Glyco_hydro_18"/>
    <property type="match status" value="1"/>
</dbReference>
<keyword evidence="9" id="KW-0732">Signal</keyword>
<dbReference type="GO" id="GO:0000272">
    <property type="term" value="P:polysaccharide catabolic process"/>
    <property type="evidence" value="ECO:0007669"/>
    <property type="project" value="UniProtKB-KW"/>
</dbReference>
<evidence type="ECO:0000256" key="3">
    <source>
        <dbReference type="ARBA" id="ARBA00023024"/>
    </source>
</evidence>
<evidence type="ECO:0000256" key="7">
    <source>
        <dbReference type="RuleBase" id="RU000489"/>
    </source>
</evidence>
<dbReference type="EMBL" id="JARJLG010000035">
    <property type="protein sequence ID" value="KAJ7765494.1"/>
    <property type="molecule type" value="Genomic_DNA"/>
</dbReference>
<keyword evidence="3" id="KW-0146">Chitin degradation</keyword>
<name>A0AAD7JKZ4_9AGAR</name>
<sequence length="307" mass="32993">MVSFRWTSFAAIAPIFLYFGRTTSTTVNATSLANDSAVHNHSSPHFLVYSDQETPGTIGPPAVSAIKGFNVFALSFLLASGPADKVPAGIKLIVSAFGSTESPTTSGTDPNSTAETMAEWVRQYDLDGIDVDYEDFTAVNKGDGKAEAWIINFTTRLRSLLPQGQYILTHAPVAPWFSPGIWGGGGYLKVHESVGHMIDWYNIQYYNQGDTEYTTCSNTLAQSSSQWPQSALFQIAANGVPLRKLVLGKPATNTSADNGYITPATLTGCVETAKNGGWSAGVSTWEYPGAASSWIQTVRGVSWPVEK</sequence>
<keyword evidence="5 7" id="KW-0326">Glycosidase</keyword>
<evidence type="ECO:0000256" key="9">
    <source>
        <dbReference type="SAM" id="SignalP"/>
    </source>
</evidence>
<dbReference type="PROSITE" id="PS51910">
    <property type="entry name" value="GH18_2"/>
    <property type="match status" value="1"/>
</dbReference>
<dbReference type="AlphaFoldDB" id="A0AAD7JKZ4"/>
<evidence type="ECO:0000256" key="1">
    <source>
        <dbReference type="ARBA" id="ARBA00000822"/>
    </source>
</evidence>
<keyword evidence="12" id="KW-1185">Reference proteome</keyword>
<feature type="chain" id="PRO_5042062949" evidence="9">
    <location>
        <begin position="25"/>
        <end position="307"/>
    </location>
</feature>
<dbReference type="InterPro" id="IPR017853">
    <property type="entry name" value="GH"/>
</dbReference>
<feature type="domain" description="GH18" evidence="10">
    <location>
        <begin position="13"/>
        <end position="307"/>
    </location>
</feature>
<evidence type="ECO:0000313" key="11">
    <source>
        <dbReference type="EMBL" id="KAJ7765494.1"/>
    </source>
</evidence>
<evidence type="ECO:0000256" key="6">
    <source>
        <dbReference type="ARBA" id="ARBA00023326"/>
    </source>
</evidence>
<dbReference type="InterPro" id="IPR001579">
    <property type="entry name" value="Glyco_hydro_18_chit_AS"/>
</dbReference>
<evidence type="ECO:0000256" key="5">
    <source>
        <dbReference type="ARBA" id="ARBA00023295"/>
    </source>
</evidence>
<evidence type="ECO:0000256" key="4">
    <source>
        <dbReference type="ARBA" id="ARBA00023277"/>
    </source>
</evidence>
<dbReference type="PROSITE" id="PS01095">
    <property type="entry name" value="GH18_1"/>
    <property type="match status" value="1"/>
</dbReference>
<dbReference type="CDD" id="cd00598">
    <property type="entry name" value="GH18_chitinase-like"/>
    <property type="match status" value="1"/>
</dbReference>
<comment type="caution">
    <text evidence="11">The sequence shown here is derived from an EMBL/GenBank/DDBJ whole genome shotgun (WGS) entry which is preliminary data.</text>
</comment>
<evidence type="ECO:0000313" key="12">
    <source>
        <dbReference type="Proteomes" id="UP001215280"/>
    </source>
</evidence>
<dbReference type="GO" id="GO:0008843">
    <property type="term" value="F:endochitinase activity"/>
    <property type="evidence" value="ECO:0007669"/>
    <property type="project" value="UniProtKB-EC"/>
</dbReference>
<keyword evidence="2 7" id="KW-0378">Hydrolase</keyword>
<dbReference type="InterPro" id="IPR001223">
    <property type="entry name" value="Glyco_hydro18_cat"/>
</dbReference>
<proteinExistence type="inferred from homology"/>
<dbReference type="GO" id="GO:0006032">
    <property type="term" value="P:chitin catabolic process"/>
    <property type="evidence" value="ECO:0007669"/>
    <property type="project" value="UniProtKB-KW"/>
</dbReference>
<gene>
    <name evidence="11" type="ORF">DFH07DRAFT_367217</name>
</gene>
<evidence type="ECO:0000256" key="8">
    <source>
        <dbReference type="RuleBase" id="RU004453"/>
    </source>
</evidence>
<protein>
    <submittedName>
        <fullName evidence="11">Glycoside hydrolase family 18 protein</fullName>
    </submittedName>
</protein>